<sequence length="885" mass="97718">MTAPTLSKPTFEHHHNGLGAGYSKPRISWQFISDDKTQTDWTQTSYEIEVTTLSGTQTYSSTSSQSVLVPWPSSPLSSRSAATVRVRSHGPSSTLWSEPSTYETGLLDLSDWSASFVTSTSPSPSDGPLPPLRFRKTFTLDAAPKRARIYSTAYGVYEIYVNGAPASDELMAPGWTSYHHRINYRTYDVTSLLKQGENVIAIEAAEGWYCGRLGFGGGQRHWYGKEIAVLAQLEADGVTVGTDESWGSRESAIVRSEIYDGETYDQGREGDWKSGKGEWGTVKKVEFTKAKVVASDAPPVRVTETVKPKEIFTTKSGKTVVDFGQNLVGKVQVKSVKLGKGEELRFRHAEVMEDGELGVRPLRYAKATDTVVGSGEELKDWTPRFTFHGFRYLEVSGWPGQLAPNDLVALVAHSDMKRRGRFESSNDLVNQLHKNVVWSMRGNFLSIPTDCPQRDERLGWTGDLQVFAPSASFLFDTIGLLGNWLEDVAAEQLEEGKGGIPGLICPDVLPKNWPHAPQAVWDDVTVLTPDVLFKYSADTDILSRQLPSGQAWLDKAIARGDDGLWQRDLWQLSDWLDPAAPPEAPGSGRTDDVLVADAYLVHVTEIFSAVCKAIGKSDLAQKYAQDAEKLRKAFQHKYISPYGNLMSNTQTGIALAVQYGLYRNTDEVKVAAASLRKLVRYAKFHIATGFAGTPVITHALTNTAQPQLAYRMLLEKTCPSWMYPVTMGATTIWERWDSMLPNGKINPGEMTSFNHYALGAVADWLHGTVGGISPLEPGWKVIKVRPVPGGNVTSAKVSFDGPYGLVACEWTWQNGKFDMTLRVPPNSSAQVTLPSEISRDVTKPEEPFKTVGSGVHKFQCDFDAGEWPITKLYQLNQSPEETDTF</sequence>
<dbReference type="Gene3D" id="2.60.40.10">
    <property type="entry name" value="Immunoglobulins"/>
    <property type="match status" value="1"/>
</dbReference>
<evidence type="ECO:0000313" key="8">
    <source>
        <dbReference type="EMBL" id="TKX19974.1"/>
    </source>
</evidence>
<dbReference type="InterPro" id="IPR013783">
    <property type="entry name" value="Ig-like_fold"/>
</dbReference>
<evidence type="ECO:0000256" key="3">
    <source>
        <dbReference type="ARBA" id="ARBA00022801"/>
    </source>
</evidence>
<evidence type="ECO:0000256" key="1">
    <source>
        <dbReference type="ARBA" id="ARBA00001445"/>
    </source>
</evidence>
<dbReference type="EMBL" id="PTQR01000104">
    <property type="protein sequence ID" value="TKX19974.1"/>
    <property type="molecule type" value="Genomic_DNA"/>
</dbReference>
<dbReference type="AlphaFoldDB" id="A0A4U7AWA1"/>
<dbReference type="Pfam" id="PF17389">
    <property type="entry name" value="Bac_rhamnosid6H"/>
    <property type="match status" value="1"/>
</dbReference>
<evidence type="ECO:0000259" key="6">
    <source>
        <dbReference type="Pfam" id="PF17389"/>
    </source>
</evidence>
<dbReference type="InterPro" id="IPR012341">
    <property type="entry name" value="6hp_glycosidase-like_sf"/>
</dbReference>
<evidence type="ECO:0000259" key="4">
    <source>
        <dbReference type="Pfam" id="PF05592"/>
    </source>
</evidence>
<feature type="domain" description="Alpha-L-rhamnosidase C-terminal" evidence="7">
    <location>
        <begin position="771"/>
        <end position="843"/>
    </location>
</feature>
<gene>
    <name evidence="8" type="ORF">C1H76_7858</name>
</gene>
<dbReference type="GO" id="GO:0030596">
    <property type="term" value="F:alpha-L-rhamnosidase activity"/>
    <property type="evidence" value="ECO:0007669"/>
    <property type="project" value="UniProtKB-EC"/>
</dbReference>
<dbReference type="InterPro" id="IPR016007">
    <property type="entry name" value="Alpha_rhamnosid"/>
</dbReference>
<dbReference type="InterPro" id="IPR008979">
    <property type="entry name" value="Galactose-bd-like_sf"/>
</dbReference>
<dbReference type="Pfam" id="PF17390">
    <property type="entry name" value="Bac_rhamnosid_C"/>
    <property type="match status" value="1"/>
</dbReference>
<feature type="domain" description="Alpha-L-rhamnosidase concanavalin-like" evidence="4">
    <location>
        <begin position="313"/>
        <end position="413"/>
    </location>
</feature>
<proteinExistence type="predicted"/>
<dbReference type="Pfam" id="PF08531">
    <property type="entry name" value="Bac_rhamnosid_N"/>
    <property type="match status" value="1"/>
</dbReference>
<evidence type="ECO:0000313" key="9">
    <source>
        <dbReference type="Proteomes" id="UP000308133"/>
    </source>
</evidence>
<reference evidence="8 9" key="1">
    <citation type="submission" date="2018-02" db="EMBL/GenBank/DDBJ databases">
        <title>Draft genome sequences of Elsinoe sp., causing black scab on jojoba.</title>
        <authorList>
            <person name="Stodart B."/>
            <person name="Jeffress S."/>
            <person name="Ash G."/>
            <person name="Arun Chinnappa K."/>
        </authorList>
    </citation>
    <scope>NUCLEOTIDE SEQUENCE [LARGE SCALE GENOMIC DNA]</scope>
    <source>
        <strain evidence="8 9">Hillstone_2</strain>
    </source>
</reference>
<dbReference type="InterPro" id="IPR008928">
    <property type="entry name" value="6-hairpin_glycosidase_sf"/>
</dbReference>
<comment type="caution">
    <text evidence="8">The sequence shown here is derived from an EMBL/GenBank/DDBJ whole genome shotgun (WGS) entry which is preliminary data.</text>
</comment>
<dbReference type="InterPro" id="IPR035396">
    <property type="entry name" value="Bac_rhamnosid6H"/>
</dbReference>
<dbReference type="Proteomes" id="UP000308133">
    <property type="component" value="Unassembled WGS sequence"/>
</dbReference>
<evidence type="ECO:0000256" key="2">
    <source>
        <dbReference type="ARBA" id="ARBA00012652"/>
    </source>
</evidence>
<dbReference type="GO" id="GO:0005975">
    <property type="term" value="P:carbohydrate metabolic process"/>
    <property type="evidence" value="ECO:0007669"/>
    <property type="project" value="InterPro"/>
</dbReference>
<dbReference type="Gene3D" id="1.50.10.10">
    <property type="match status" value="1"/>
</dbReference>
<dbReference type="Gene3D" id="2.60.120.260">
    <property type="entry name" value="Galactose-binding domain-like"/>
    <property type="match status" value="2"/>
</dbReference>
<dbReference type="InterPro" id="IPR035398">
    <property type="entry name" value="Bac_rhamnosid_C"/>
</dbReference>
<dbReference type="InterPro" id="IPR013737">
    <property type="entry name" value="Bac_rhamnosid_N"/>
</dbReference>
<keyword evidence="8" id="KW-0326">Glycosidase</keyword>
<comment type="catalytic activity">
    <reaction evidence="1">
        <text>Hydrolysis of terminal non-reducing alpha-L-rhamnose residues in alpha-L-rhamnosides.</text>
        <dbReference type="EC" id="3.2.1.40"/>
    </reaction>
</comment>
<dbReference type="PANTHER" id="PTHR33307:SF6">
    <property type="entry name" value="ALPHA-RHAMNOSIDASE (EUROFUNG)-RELATED"/>
    <property type="match status" value="1"/>
</dbReference>
<dbReference type="EC" id="3.2.1.40" evidence="2"/>
<dbReference type="SUPFAM" id="SSF49785">
    <property type="entry name" value="Galactose-binding domain-like"/>
    <property type="match status" value="1"/>
</dbReference>
<feature type="domain" description="Alpha-L-rhamnosidase six-hairpin glycosidase" evidence="6">
    <location>
        <begin position="418"/>
        <end position="769"/>
    </location>
</feature>
<name>A0A4U7AWA1_9PEZI</name>
<evidence type="ECO:0000259" key="5">
    <source>
        <dbReference type="Pfam" id="PF08531"/>
    </source>
</evidence>
<accession>A0A4U7AWA1</accession>
<dbReference type="PIRSF" id="PIRSF010631">
    <property type="entry name" value="A-rhamnsds"/>
    <property type="match status" value="1"/>
</dbReference>
<keyword evidence="3" id="KW-0378">Hydrolase</keyword>
<dbReference type="PANTHER" id="PTHR33307">
    <property type="entry name" value="ALPHA-RHAMNOSIDASE (EUROFUNG)"/>
    <property type="match status" value="1"/>
</dbReference>
<dbReference type="Pfam" id="PF05592">
    <property type="entry name" value="Bac_rhamnosid"/>
    <property type="match status" value="1"/>
</dbReference>
<dbReference type="SUPFAM" id="SSF48208">
    <property type="entry name" value="Six-hairpin glycosidases"/>
    <property type="match status" value="1"/>
</dbReference>
<dbReference type="Pfam" id="PF25788">
    <property type="entry name" value="Ig_Rha78A_N"/>
    <property type="match status" value="1"/>
</dbReference>
<protein>
    <recommendedName>
        <fullName evidence="2">alpha-L-rhamnosidase</fullName>
        <ecNumber evidence="2">3.2.1.40</ecNumber>
    </recommendedName>
</protein>
<evidence type="ECO:0000259" key="7">
    <source>
        <dbReference type="Pfam" id="PF17390"/>
    </source>
</evidence>
<organism evidence="8 9">
    <name type="scientific">Elsinoe australis</name>
    <dbReference type="NCBI Taxonomy" id="40998"/>
    <lineage>
        <taxon>Eukaryota</taxon>
        <taxon>Fungi</taxon>
        <taxon>Dikarya</taxon>
        <taxon>Ascomycota</taxon>
        <taxon>Pezizomycotina</taxon>
        <taxon>Dothideomycetes</taxon>
        <taxon>Dothideomycetidae</taxon>
        <taxon>Myriangiales</taxon>
        <taxon>Elsinoaceae</taxon>
        <taxon>Elsinoe</taxon>
    </lineage>
</organism>
<dbReference type="InterPro" id="IPR008902">
    <property type="entry name" value="Rhamnosid_concanavalin"/>
</dbReference>
<dbReference type="Gene3D" id="2.60.420.10">
    <property type="entry name" value="Maltose phosphorylase, domain 3"/>
    <property type="match status" value="1"/>
</dbReference>
<feature type="domain" description="Bacterial alpha-L-rhamnosidase N-terminal" evidence="5">
    <location>
        <begin position="144"/>
        <end position="304"/>
    </location>
</feature>